<dbReference type="AlphaFoldDB" id="A0A5J4SNF6"/>
<sequence>MDNGIFQILLIVTFLFIGIAKVYHKTKSQKADDNPNQKTIDNDYYHKREKKTLSQPVSPHTTTTSNTAPLQSLQSPMLSDNSNLEEETNFNIHSPEDAKRAIIWSEIIQRKY</sequence>
<proteinExistence type="predicted"/>
<reference evidence="3" key="1">
    <citation type="submission" date="2019-03" db="EMBL/GenBank/DDBJ databases">
        <title>Single cell metagenomics reveals metabolic interactions within the superorganism composed of flagellate Streblomastix strix and complex community of Bacteroidetes bacteria on its surface.</title>
        <authorList>
            <person name="Treitli S.C."/>
            <person name="Kolisko M."/>
            <person name="Husnik F."/>
            <person name="Keeling P."/>
            <person name="Hampl V."/>
        </authorList>
    </citation>
    <scope>NUCLEOTIDE SEQUENCE</scope>
    <source>
        <strain evidence="3">STM</strain>
    </source>
</reference>
<keyword evidence="2" id="KW-0472">Membrane</keyword>
<keyword evidence="2" id="KW-0812">Transmembrane</keyword>
<protein>
    <submittedName>
        <fullName evidence="3">Uncharacterized protein</fullName>
    </submittedName>
</protein>
<name>A0A5J4SNF6_9ZZZZ</name>
<feature type="compositionally biased region" description="Polar residues" evidence="1">
    <location>
        <begin position="53"/>
        <end position="81"/>
    </location>
</feature>
<keyword evidence="2" id="KW-1133">Transmembrane helix</keyword>
<feature type="compositionally biased region" description="Basic and acidic residues" evidence="1">
    <location>
        <begin position="29"/>
        <end position="46"/>
    </location>
</feature>
<evidence type="ECO:0000256" key="1">
    <source>
        <dbReference type="SAM" id="MobiDB-lite"/>
    </source>
</evidence>
<gene>
    <name evidence="3" type="ORF">EZS27_004819</name>
</gene>
<feature type="region of interest" description="Disordered" evidence="1">
    <location>
        <begin position="25"/>
        <end position="81"/>
    </location>
</feature>
<evidence type="ECO:0000313" key="3">
    <source>
        <dbReference type="EMBL" id="KAA6347729.1"/>
    </source>
</evidence>
<comment type="caution">
    <text evidence="3">The sequence shown here is derived from an EMBL/GenBank/DDBJ whole genome shotgun (WGS) entry which is preliminary data.</text>
</comment>
<accession>A0A5J4SNF6</accession>
<dbReference type="EMBL" id="SNRY01000086">
    <property type="protein sequence ID" value="KAA6347729.1"/>
    <property type="molecule type" value="Genomic_DNA"/>
</dbReference>
<organism evidence="3">
    <name type="scientific">termite gut metagenome</name>
    <dbReference type="NCBI Taxonomy" id="433724"/>
    <lineage>
        <taxon>unclassified sequences</taxon>
        <taxon>metagenomes</taxon>
        <taxon>organismal metagenomes</taxon>
    </lineage>
</organism>
<evidence type="ECO:0000256" key="2">
    <source>
        <dbReference type="SAM" id="Phobius"/>
    </source>
</evidence>
<feature type="transmembrane region" description="Helical" evidence="2">
    <location>
        <begin position="6"/>
        <end position="23"/>
    </location>
</feature>